<evidence type="ECO:0000256" key="1">
    <source>
        <dbReference type="SAM" id="MobiDB-lite"/>
    </source>
</evidence>
<feature type="compositionally biased region" description="Polar residues" evidence="1">
    <location>
        <begin position="813"/>
        <end position="841"/>
    </location>
</feature>
<feature type="compositionally biased region" description="Polar residues" evidence="1">
    <location>
        <begin position="608"/>
        <end position="617"/>
    </location>
</feature>
<feature type="region of interest" description="Disordered" evidence="1">
    <location>
        <begin position="813"/>
        <end position="903"/>
    </location>
</feature>
<keyword evidence="2" id="KW-0812">Transmembrane</keyword>
<protein>
    <submittedName>
        <fullName evidence="3">Uncharacterized protein</fullName>
    </submittedName>
</protein>
<dbReference type="AlphaFoldDB" id="A0AAX4KWS9"/>
<feature type="compositionally biased region" description="Polar residues" evidence="1">
    <location>
        <begin position="108"/>
        <end position="118"/>
    </location>
</feature>
<feature type="region of interest" description="Disordered" evidence="1">
    <location>
        <begin position="933"/>
        <end position="982"/>
    </location>
</feature>
<feature type="compositionally biased region" description="Polar residues" evidence="1">
    <location>
        <begin position="879"/>
        <end position="888"/>
    </location>
</feature>
<evidence type="ECO:0000313" key="4">
    <source>
        <dbReference type="Proteomes" id="UP001358614"/>
    </source>
</evidence>
<feature type="region of interest" description="Disordered" evidence="1">
    <location>
        <begin position="608"/>
        <end position="627"/>
    </location>
</feature>
<feature type="region of interest" description="Disordered" evidence="1">
    <location>
        <begin position="388"/>
        <end position="435"/>
    </location>
</feature>
<accession>A0AAX4KWS9</accession>
<feature type="transmembrane region" description="Helical" evidence="2">
    <location>
        <begin position="437"/>
        <end position="459"/>
    </location>
</feature>
<feature type="compositionally biased region" description="Low complexity" evidence="1">
    <location>
        <begin position="279"/>
        <end position="301"/>
    </location>
</feature>
<evidence type="ECO:0000313" key="3">
    <source>
        <dbReference type="EMBL" id="WWD10252.1"/>
    </source>
</evidence>
<feature type="region of interest" description="Disordered" evidence="1">
    <location>
        <begin position="235"/>
        <end position="301"/>
    </location>
</feature>
<proteinExistence type="predicted"/>
<evidence type="ECO:0000256" key="2">
    <source>
        <dbReference type="SAM" id="Phobius"/>
    </source>
</evidence>
<feature type="compositionally biased region" description="Low complexity" evidence="1">
    <location>
        <begin position="235"/>
        <end position="271"/>
    </location>
</feature>
<gene>
    <name evidence="3" type="ORF">V865_008386</name>
</gene>
<feature type="compositionally biased region" description="Polar residues" evidence="1">
    <location>
        <begin position="45"/>
        <end position="62"/>
    </location>
</feature>
<feature type="region of interest" description="Disordered" evidence="1">
    <location>
        <begin position="1003"/>
        <end position="1050"/>
    </location>
</feature>
<keyword evidence="4" id="KW-1185">Reference proteome</keyword>
<dbReference type="EMBL" id="CP144091">
    <property type="protein sequence ID" value="WWD10252.1"/>
    <property type="molecule type" value="Genomic_DNA"/>
</dbReference>
<reference evidence="3 4" key="1">
    <citation type="submission" date="2024-01" db="EMBL/GenBank/DDBJ databases">
        <title>Comparative genomics of Cryptococcus and Kwoniella reveals pathogenesis evolution and contrasting modes of karyotype evolution via chromosome fusion or intercentromeric recombination.</title>
        <authorList>
            <person name="Coelho M.A."/>
            <person name="David-Palma M."/>
            <person name="Shea T."/>
            <person name="Bowers K."/>
            <person name="McGinley-Smith S."/>
            <person name="Mohammad A.W."/>
            <person name="Gnirke A."/>
            <person name="Yurkov A.M."/>
            <person name="Nowrousian M."/>
            <person name="Sun S."/>
            <person name="Cuomo C.A."/>
            <person name="Heitman J."/>
        </authorList>
    </citation>
    <scope>NUCLEOTIDE SEQUENCE [LARGE SCALE GENOMIC DNA]</scope>
    <source>
        <strain evidence="3 4">PYCC6329</strain>
    </source>
</reference>
<feature type="compositionally biased region" description="Low complexity" evidence="1">
    <location>
        <begin position="63"/>
        <end position="107"/>
    </location>
</feature>
<feature type="compositionally biased region" description="Gly residues" evidence="1">
    <location>
        <begin position="1167"/>
        <end position="1177"/>
    </location>
</feature>
<dbReference type="RefSeq" id="XP_066088219.1">
    <property type="nucleotide sequence ID" value="XM_066232122.1"/>
</dbReference>
<keyword evidence="2" id="KW-0472">Membrane</keyword>
<organism evidence="3 4">
    <name type="scientific">Kwoniella europaea PYCC6329</name>
    <dbReference type="NCBI Taxonomy" id="1423913"/>
    <lineage>
        <taxon>Eukaryota</taxon>
        <taxon>Fungi</taxon>
        <taxon>Dikarya</taxon>
        <taxon>Basidiomycota</taxon>
        <taxon>Agaricomycotina</taxon>
        <taxon>Tremellomycetes</taxon>
        <taxon>Tremellales</taxon>
        <taxon>Cryptococcaceae</taxon>
        <taxon>Kwoniella</taxon>
    </lineage>
</organism>
<dbReference type="Proteomes" id="UP001358614">
    <property type="component" value="Chromosome 3"/>
</dbReference>
<feature type="compositionally biased region" description="Polar residues" evidence="1">
    <location>
        <begin position="388"/>
        <end position="419"/>
    </location>
</feature>
<feature type="compositionally biased region" description="Polar residues" evidence="1">
    <location>
        <begin position="952"/>
        <end position="982"/>
    </location>
</feature>
<feature type="region of interest" description="Disordered" evidence="1">
    <location>
        <begin position="45"/>
        <end position="118"/>
    </location>
</feature>
<keyword evidence="2" id="KW-1133">Transmembrane helix</keyword>
<sequence>MDCTPTPISTIFSTSTSLIPSTITSSSAVLVTPSGSISTWIVTSCSTPPSASQPTDSTNSAVSPTSTDSLSISTSTTASASSSSSDDVISFSMTSRTTGNGGTLTTTAVDSPTSPVGQLQEETTLAVLDGQTLSSDESQSLLLNSHQRGMRGRADHVKMIKKRQENCQTITSTSTMAATLTTSWSLIFSTTESTSLVEAPVETVMGGCDGTTTTAASTEQITVTTDPLTSSTITSAAAVSTSNPTQTSSSTLTTPLEATSTSILPSSSIPVSQPPTPTPASTSSPVQDLETVSSSSSTSLDPLLSAVFTGPSLTTESGQSSTTDLLAPIMSYAILTAQPTEIDSANTEPPLSSDTPIISDEEATTSVGAEAENTSSTKAVIPGVAGIQTSPSSSKSMTNTLAFQNSKPTLNHNSSTSPNGGEEAEGESSGSSNKGTAAGAAIGGIFALIALIAAILFFVRFWKKRQRAERTASLRASWFYGEKILNHTDESENEKRRSAPAPSTEPSARPSIQPISRFSAPSFASRSEGLGALLARPLKNLRRDSSPLMKPLKLVSGDPNEEARRNEDNSIWGKLAYPFKAIPLPSTEGISERLRNIPGFKPRQSFTVKSRNISSPQPIDPEIATGTNNGIFESSKLLPIFSKFRSIRQSFKRSSILSNNLRYVRQSQVRGTPAWAEKHPNEKPIPVIIGGEAWDERHSESDHPHPVKVNFMQPPPPSAIGSSSKHDSMNSDSPYPTIVPGDSHQNHGIGTAFSSGMDMEMEYNKPTHVQLRHLTWGSSYAPPRTSILSANGMMIHGAMEPSEDGNSIYSRTSMSHGHGSNNLHRSGTMKSNFSDSTTSNLMIPPRSSISHNSGNGGNVTSPPPIGMGPFPRAFFSPLSAGSNGSRSSFGVLPPLPENGINTDKHMKDFRRMTRSTQHSSGIWEYSAYVDTGSNANSQRGSGSDGNSNSNSETQGQGQRRISNGHSSLTSTGPMGILKSTSSYSPLPPTMIYPNSNSNSPIPIYSPSSAPGPGDIPYTAPSPNRMSYGGSMLKHSSLPPSSPPGIEHSSLPLPLPSHGQPHVQRSYTSPIPSILAPKSAEEGDRITKAWYAKPLWDNTQQSQQNQVANPTSILLPARSAGPGSGPDYTYMYSQKSGNSIYSKGDRASRKSVKSVKSVRWEDEDGGNDEGGGGVARAL</sequence>
<feature type="region of interest" description="Disordered" evidence="1">
    <location>
        <begin position="1138"/>
        <end position="1177"/>
    </location>
</feature>
<feature type="region of interest" description="Disordered" evidence="1">
    <location>
        <begin position="489"/>
        <end position="515"/>
    </location>
</feature>
<feature type="compositionally biased region" description="Low complexity" evidence="1">
    <location>
        <begin position="936"/>
        <end position="951"/>
    </location>
</feature>
<dbReference type="GeneID" id="91107187"/>
<dbReference type="KEGG" id="ker:91107187"/>
<name>A0AAX4KWS9_9TREE</name>